<sequence>LSDIFVPHVPGSLGLSIPQSGGLPEVRSFRAHRNFLSHMSQVRPDPLFPFRPIRLIH</sequence>
<organism evidence="1 2">
    <name type="scientific">Taxus chinensis</name>
    <name type="common">Chinese yew</name>
    <name type="synonym">Taxus wallichiana var. chinensis</name>
    <dbReference type="NCBI Taxonomy" id="29808"/>
    <lineage>
        <taxon>Eukaryota</taxon>
        <taxon>Viridiplantae</taxon>
        <taxon>Streptophyta</taxon>
        <taxon>Embryophyta</taxon>
        <taxon>Tracheophyta</taxon>
        <taxon>Spermatophyta</taxon>
        <taxon>Pinopsida</taxon>
        <taxon>Pinidae</taxon>
        <taxon>Conifers II</taxon>
        <taxon>Cupressales</taxon>
        <taxon>Taxaceae</taxon>
        <taxon>Taxus</taxon>
    </lineage>
</organism>
<evidence type="ECO:0000313" key="1">
    <source>
        <dbReference type="EMBL" id="KAH9309435.1"/>
    </source>
</evidence>
<gene>
    <name evidence="1" type="ORF">KI387_037346</name>
</gene>
<comment type="caution">
    <text evidence="1">The sequence shown here is derived from an EMBL/GenBank/DDBJ whole genome shotgun (WGS) entry which is preliminary data.</text>
</comment>
<accession>A0AA38FS70</accession>
<reference evidence="1 2" key="1">
    <citation type="journal article" date="2021" name="Nat. Plants">
        <title>The Taxus genome provides insights into paclitaxel biosynthesis.</title>
        <authorList>
            <person name="Xiong X."/>
            <person name="Gou J."/>
            <person name="Liao Q."/>
            <person name="Li Y."/>
            <person name="Zhou Q."/>
            <person name="Bi G."/>
            <person name="Li C."/>
            <person name="Du R."/>
            <person name="Wang X."/>
            <person name="Sun T."/>
            <person name="Guo L."/>
            <person name="Liang H."/>
            <person name="Lu P."/>
            <person name="Wu Y."/>
            <person name="Zhang Z."/>
            <person name="Ro D.K."/>
            <person name="Shang Y."/>
            <person name="Huang S."/>
            <person name="Yan J."/>
        </authorList>
    </citation>
    <scope>NUCLEOTIDE SEQUENCE [LARGE SCALE GENOMIC DNA]</scope>
    <source>
        <strain evidence="1">Ta-2019</strain>
    </source>
</reference>
<dbReference type="Proteomes" id="UP000824469">
    <property type="component" value="Unassembled WGS sequence"/>
</dbReference>
<name>A0AA38FS70_TAXCH</name>
<feature type="non-terminal residue" evidence="1">
    <location>
        <position position="1"/>
    </location>
</feature>
<evidence type="ECO:0000313" key="2">
    <source>
        <dbReference type="Proteomes" id="UP000824469"/>
    </source>
</evidence>
<protein>
    <submittedName>
        <fullName evidence="1">Uncharacterized protein</fullName>
    </submittedName>
</protein>
<keyword evidence="2" id="KW-1185">Reference proteome</keyword>
<feature type="non-terminal residue" evidence="1">
    <location>
        <position position="57"/>
    </location>
</feature>
<dbReference type="AlphaFoldDB" id="A0AA38FS70"/>
<dbReference type="EMBL" id="JAHRHJ020000007">
    <property type="protein sequence ID" value="KAH9309435.1"/>
    <property type="molecule type" value="Genomic_DNA"/>
</dbReference>
<proteinExistence type="predicted"/>